<evidence type="ECO:0000256" key="10">
    <source>
        <dbReference type="ARBA" id="ARBA00049727"/>
    </source>
</evidence>
<proteinExistence type="inferred from homology"/>
<dbReference type="GeneID" id="41587891"/>
<sequence length="481" mass="55018">MTYDDLQDFISDRKKKNDFIQIDDEVSTELELTWILSEEERAGKGRTILFDNVKGYDIPVVGNIFSTQEKMNSILGDKPENIGNAMRNLIRPPKESESLIGRGMEMLKELGGLRPKLHDRLPSSYSVIDSVDLDRYPICTTWPDDAGPFITLPVVITSDPETGRKNAGMYRMQKYDSETMGMHWQIHKDGAKHFDEYKEKGKIMDVSVTLGTDPLTIFSAVAPLPDPLDEFSFWGLISKERPNLVKGQSVDHHYPMNSEIVLEGYIDSSESRIEGPFGDHTGYYSLQEVFPIFHIRKIVEKKNPVYPTTIVGKLWHEDVIMGKSIERLFLPLVKLQIPEIVDMNTMEEAVFHDMIVVSIKKRFPGHAKKVMFAVWGTGQLMFSKIVLIVDDDINVHDRKQVIWAMSTRIDPARDVIIIPGTHTDTLDHASSLLNYGSKMGIDATRKWKSEGFNRPWPETLSMKQDIQERVDQLRKKFTNQN</sequence>
<evidence type="ECO:0000256" key="6">
    <source>
        <dbReference type="ARBA" id="ARBA00022793"/>
    </source>
</evidence>
<evidence type="ECO:0000256" key="9">
    <source>
        <dbReference type="ARBA" id="ARBA00049583"/>
    </source>
</evidence>
<evidence type="ECO:0000259" key="15">
    <source>
        <dbReference type="Pfam" id="PF20696"/>
    </source>
</evidence>
<evidence type="ECO:0000256" key="4">
    <source>
        <dbReference type="ARBA" id="ARBA00022630"/>
    </source>
</evidence>
<evidence type="ECO:0000256" key="7">
    <source>
        <dbReference type="ARBA" id="ARBA00023211"/>
    </source>
</evidence>
<dbReference type="InterPro" id="IPR002830">
    <property type="entry name" value="UbiD"/>
</dbReference>
<feature type="domain" description="3-octaprenyl-4-hydroxybenzoate carboxy-lyase-like C-terminal" evidence="15">
    <location>
        <begin position="320"/>
        <end position="443"/>
    </location>
</feature>
<evidence type="ECO:0000259" key="13">
    <source>
        <dbReference type="Pfam" id="PF01977"/>
    </source>
</evidence>
<keyword evidence="7" id="KW-0464">Manganese</keyword>
<dbReference type="Pfam" id="PF01977">
    <property type="entry name" value="UbiD"/>
    <property type="match status" value="1"/>
</dbReference>
<evidence type="ECO:0000313" key="16">
    <source>
        <dbReference type="EMBL" id="SIM48675.1"/>
    </source>
</evidence>
<dbReference type="InterPro" id="IPR022390">
    <property type="entry name" value="HBDC"/>
</dbReference>
<dbReference type="Gene3D" id="3.40.1670.10">
    <property type="entry name" value="UbiD C-terminal domain-like"/>
    <property type="match status" value="1"/>
</dbReference>
<dbReference type="InterPro" id="IPR049381">
    <property type="entry name" value="UbiD-like_C"/>
</dbReference>
<evidence type="ECO:0000313" key="19">
    <source>
        <dbReference type="Proteomes" id="UP000195607"/>
    </source>
</evidence>
<evidence type="ECO:0000256" key="1">
    <source>
        <dbReference type="ARBA" id="ARBA00001936"/>
    </source>
</evidence>
<keyword evidence="18" id="KW-1185">Reference proteome</keyword>
<evidence type="ECO:0000313" key="18">
    <source>
        <dbReference type="Proteomes" id="UP000187822"/>
    </source>
</evidence>
<evidence type="ECO:0000256" key="5">
    <source>
        <dbReference type="ARBA" id="ARBA00022643"/>
    </source>
</evidence>
<dbReference type="InterPro" id="IPR048304">
    <property type="entry name" value="UbiD_Rift_dom"/>
</dbReference>
<comment type="cofactor">
    <cofactor evidence="1">
        <name>Mn(2+)</name>
        <dbReference type="ChEBI" id="CHEBI:29035"/>
    </cofactor>
</comment>
<evidence type="ECO:0000259" key="14">
    <source>
        <dbReference type="Pfam" id="PF20695"/>
    </source>
</evidence>
<evidence type="ECO:0000256" key="12">
    <source>
        <dbReference type="ARBA" id="ARBA00049936"/>
    </source>
</evidence>
<dbReference type="Proteomes" id="UP000195607">
    <property type="component" value="Chromosome I"/>
</dbReference>
<comment type="similarity">
    <text evidence="3">Belongs to the UbiD family.</text>
</comment>
<comment type="cofactor">
    <cofactor evidence="12">
        <name>prenylated FMN</name>
        <dbReference type="ChEBI" id="CHEBI:87746"/>
    </cofactor>
</comment>
<reference evidence="18" key="3">
    <citation type="submission" date="2016-06" db="EMBL/GenBank/DDBJ databases">
        <authorList>
            <person name="Toshchakov V.S."/>
        </authorList>
    </citation>
    <scope>NUCLEOTIDE SEQUENCE [LARGE SCALE GENOMIC DNA]</scope>
    <source>
        <strain>PM4 (JCM 30641</strain>
        <strain evidence="18">\VKM B-2940)</strain>
    </source>
</reference>
<dbReference type="PANTHER" id="PTHR30108">
    <property type="entry name" value="3-OCTAPRENYL-4-HYDROXYBENZOATE CARBOXY-LYASE-RELATED"/>
    <property type="match status" value="1"/>
</dbReference>
<dbReference type="SUPFAM" id="SSF143968">
    <property type="entry name" value="UbiD C-terminal domain-like"/>
    <property type="match status" value="1"/>
</dbReference>
<accession>A0A1N5TKW7</accession>
<dbReference type="NCBIfam" id="TIGR00148">
    <property type="entry name" value="UbiD family decarboxylase"/>
    <property type="match status" value="1"/>
</dbReference>
<dbReference type="AlphaFoldDB" id="A0A1N5TKW7"/>
<reference evidence="17" key="2">
    <citation type="submission" date="2016-06" db="EMBL/GenBank/DDBJ databases">
        <authorList>
            <person name="Olsen C.W."/>
            <person name="Carey S."/>
            <person name="Hinshaw L."/>
            <person name="Karasin A.I."/>
        </authorList>
    </citation>
    <scope>NUCLEOTIDE SEQUENCE [LARGE SCALE GENOMIC DNA]</scope>
    <source>
        <strain evidence="17">PM4</strain>
    </source>
</reference>
<evidence type="ECO:0000256" key="3">
    <source>
        <dbReference type="ARBA" id="ARBA00010021"/>
    </source>
</evidence>
<keyword evidence="6" id="KW-0456">Lyase</keyword>
<organism evidence="16 19">
    <name type="scientific">Cuniculiplasma divulgatum</name>
    <dbReference type="NCBI Taxonomy" id="1673428"/>
    <lineage>
        <taxon>Archaea</taxon>
        <taxon>Methanobacteriati</taxon>
        <taxon>Thermoplasmatota</taxon>
        <taxon>Thermoplasmata</taxon>
        <taxon>Thermoplasmatales</taxon>
        <taxon>Cuniculiplasmataceae</taxon>
        <taxon>Cuniculiplasma</taxon>
    </lineage>
</organism>
<evidence type="ECO:0000313" key="17">
    <source>
        <dbReference type="EMBL" id="SJK84467.1"/>
    </source>
</evidence>
<comment type="function">
    <text evidence="9">Catalyzes the conversion of trans-anhydromevalonate 5-phosphate (tAHMP) into isopentenyl phosphate. Involved in the archaeal mevalonate (MVA) pathway, which provides fundamental precursors for isoprenoid biosynthesis, such as isopentenyl diphosphate (IPP) and dimethylallyl diphosphate (DMAPP).</text>
</comment>
<feature type="domain" description="3-octaprenyl-4-hydroxybenzoate carboxy-lyase-like N-terminal" evidence="14">
    <location>
        <begin position="10"/>
        <end position="84"/>
    </location>
</feature>
<dbReference type="GO" id="GO:0005737">
    <property type="term" value="C:cytoplasm"/>
    <property type="evidence" value="ECO:0007669"/>
    <property type="project" value="TreeGrafter"/>
</dbReference>
<name>A0A1N5TKW7_9ARCH</name>
<evidence type="ECO:0000256" key="8">
    <source>
        <dbReference type="ARBA" id="ARBA00049054"/>
    </source>
</evidence>
<keyword evidence="4" id="KW-0285">Flavoprotein</keyword>
<dbReference type="OrthoDB" id="8480at2157"/>
<reference evidence="16 19" key="1">
    <citation type="submission" date="2016-04" db="EMBL/GenBank/DDBJ databases">
        <authorList>
            <person name="Evans L.H."/>
            <person name="Alamgir A."/>
            <person name="Owens N."/>
            <person name="Weber N.D."/>
            <person name="Virtaneva K."/>
            <person name="Barbian K."/>
            <person name="Babar A."/>
            <person name="Rosenke K."/>
        </authorList>
    </citation>
    <scope>NUCLEOTIDE SEQUENCE [LARGE SCALE GENOMIC DNA]</scope>
    <source>
        <strain evidence="16">S5</strain>
        <strain evidence="19">S5(T) (JCM 30642 \VKM B-2941)</strain>
    </source>
</reference>
<dbReference type="PANTHER" id="PTHR30108:SF17">
    <property type="entry name" value="FERULIC ACID DECARBOXYLASE 1"/>
    <property type="match status" value="1"/>
</dbReference>
<dbReference type="EC" id="4.1.1.126" evidence="10"/>
<dbReference type="GO" id="GO:0016831">
    <property type="term" value="F:carboxy-lyase activity"/>
    <property type="evidence" value="ECO:0007669"/>
    <property type="project" value="UniProtKB-KW"/>
</dbReference>
<keyword evidence="6" id="KW-0210">Decarboxylase</keyword>
<comment type="catalytic activity">
    <reaction evidence="8">
        <text>(2E)-3-methyl-5-phosphooxypent-2-enoate + H(+) = isopentenyl phosphate + CO2</text>
        <dbReference type="Rhea" id="RHEA:78971"/>
        <dbReference type="ChEBI" id="CHEBI:15378"/>
        <dbReference type="ChEBI" id="CHEBI:16526"/>
        <dbReference type="ChEBI" id="CHEBI:65078"/>
        <dbReference type="ChEBI" id="CHEBI:229665"/>
        <dbReference type="EC" id="4.1.1.126"/>
    </reaction>
    <physiologicalReaction direction="left-to-right" evidence="8">
        <dbReference type="Rhea" id="RHEA:78972"/>
    </physiologicalReaction>
</comment>
<protein>
    <recommendedName>
        <fullName evidence="11">Anhydromevalonate phosphate decarboxylase</fullName>
        <ecNumber evidence="10">4.1.1.126</ecNumber>
    </recommendedName>
</protein>
<dbReference type="Pfam" id="PF20695">
    <property type="entry name" value="UbiD_N"/>
    <property type="match status" value="1"/>
</dbReference>
<dbReference type="NCBIfam" id="TIGR03701">
    <property type="entry name" value="mena_SCO4490"/>
    <property type="match status" value="1"/>
</dbReference>
<dbReference type="EMBL" id="LT671858">
    <property type="protein sequence ID" value="SIM48675.1"/>
    <property type="molecule type" value="Genomic_DNA"/>
</dbReference>
<comment type="pathway">
    <text evidence="2">Isoprenoid biosynthesis; isopentenyl diphosphate biosynthesis via mevalonate pathway.</text>
</comment>
<feature type="domain" description="3-octaprenyl-4-hydroxybenzoate carboxy-lyase-like Rift-related" evidence="13">
    <location>
        <begin position="129"/>
        <end position="313"/>
    </location>
</feature>
<keyword evidence="5" id="KW-0288">FMN</keyword>
<dbReference type="InterPro" id="IPR049383">
    <property type="entry name" value="UbiD-like_N"/>
</dbReference>
<dbReference type="STRING" id="1673428.CPM_0592"/>
<evidence type="ECO:0000256" key="2">
    <source>
        <dbReference type="ARBA" id="ARBA00005092"/>
    </source>
</evidence>
<dbReference type="Pfam" id="PF20696">
    <property type="entry name" value="UbiD_C"/>
    <property type="match status" value="1"/>
</dbReference>
<gene>
    <name evidence="17" type="ORF">CPM_0592</name>
    <name evidence="16" type="ORF">CSP5_0599</name>
</gene>
<dbReference type="KEGG" id="cdiv:CPM_0592"/>
<dbReference type="EMBL" id="LT719092">
    <property type="protein sequence ID" value="SJK84467.1"/>
    <property type="molecule type" value="Genomic_DNA"/>
</dbReference>
<dbReference type="SUPFAM" id="SSF50475">
    <property type="entry name" value="FMN-binding split barrel"/>
    <property type="match status" value="1"/>
</dbReference>
<evidence type="ECO:0000256" key="11">
    <source>
        <dbReference type="ARBA" id="ARBA00049754"/>
    </source>
</evidence>
<dbReference type="Proteomes" id="UP000187822">
    <property type="component" value="Chromosome I"/>
</dbReference>
<dbReference type="FunFam" id="3.40.1670.10:FF:000003">
    <property type="entry name" value="Phenolic acid decarboxylase"/>
    <property type="match status" value="1"/>
</dbReference>
<dbReference type="RefSeq" id="WP_077076014.1">
    <property type="nucleotide sequence ID" value="NZ_LT671858.1"/>
</dbReference>